<name>A0ABX2K3C5_9MYCO</name>
<dbReference type="PRINTS" id="PR00069">
    <property type="entry name" value="ALDKETRDTASE"/>
</dbReference>
<accession>A0ABX2K3C5</accession>
<dbReference type="InterPro" id="IPR036812">
    <property type="entry name" value="NAD(P)_OxRdtase_dom_sf"/>
</dbReference>
<dbReference type="Proteomes" id="UP000708347">
    <property type="component" value="Unassembled WGS sequence"/>
</dbReference>
<dbReference type="PANTHER" id="PTHR43312">
    <property type="entry name" value="D-THREO-ALDOSE 1-DEHYDROGENASE"/>
    <property type="match status" value="1"/>
</dbReference>
<dbReference type="InterPro" id="IPR053135">
    <property type="entry name" value="AKR2_Oxidoreductase"/>
</dbReference>
<evidence type="ECO:0000313" key="2">
    <source>
        <dbReference type="EMBL" id="NTY62225.1"/>
    </source>
</evidence>
<dbReference type="Pfam" id="PF00248">
    <property type="entry name" value="Aldo_ket_red"/>
    <property type="match status" value="1"/>
</dbReference>
<protein>
    <submittedName>
        <fullName evidence="2">Aldo/keto reductase</fullName>
    </submittedName>
</protein>
<dbReference type="CDD" id="cd19095">
    <property type="entry name" value="AKR_PA4992-like"/>
    <property type="match status" value="1"/>
</dbReference>
<keyword evidence="3" id="KW-1185">Reference proteome</keyword>
<dbReference type="InterPro" id="IPR023210">
    <property type="entry name" value="NADP_OxRdtase_dom"/>
</dbReference>
<dbReference type="RefSeq" id="WP_174399960.1">
    <property type="nucleotide sequence ID" value="NZ_VBSB01000015.1"/>
</dbReference>
<organism evidence="2 3">
    <name type="scientific">Mycolicibacterium sphagni</name>
    <dbReference type="NCBI Taxonomy" id="1786"/>
    <lineage>
        <taxon>Bacteria</taxon>
        <taxon>Bacillati</taxon>
        <taxon>Actinomycetota</taxon>
        <taxon>Actinomycetes</taxon>
        <taxon>Mycobacteriales</taxon>
        <taxon>Mycobacteriaceae</taxon>
        <taxon>Mycolicibacterium</taxon>
    </lineage>
</organism>
<sequence>MELRPLGGTGIGVSPLGLGTVKIGRNQQVKYPSAFTIPNDGAVRELFDLAWELGVNVVDTAPAYGNSEERLGKLLPHKNDWIVVSKTGEIFENGASRFDFSAEFTRKSVERSLRLLGRDYIDIMLVHSDGNDMNIIRESAVCDTLQQLKQEGLIRAVGMSTKTVESGLWCVENMDVVMVTYNVDHTDELPVLQRAAELKKGVLIKKGLQSGHAQSISDSLHFVFTQPAAHSVIVGTIDSAHLRANVAVTERVLASCS</sequence>
<evidence type="ECO:0000313" key="3">
    <source>
        <dbReference type="Proteomes" id="UP000708347"/>
    </source>
</evidence>
<reference evidence="2 3" key="1">
    <citation type="submission" date="2019-05" db="EMBL/GenBank/DDBJ databases">
        <title>Mycolicibacterium sphagni ENV482 genome assembly.</title>
        <authorList>
            <person name="Chen W."/>
            <person name="Faulkner N.W."/>
            <person name="Hyman M.R."/>
        </authorList>
    </citation>
    <scope>NUCLEOTIDE SEQUENCE [LARGE SCALE GENOMIC DNA]</scope>
    <source>
        <strain evidence="2 3">ENV482</strain>
    </source>
</reference>
<dbReference type="EMBL" id="VBSB01000015">
    <property type="protein sequence ID" value="NTY62225.1"/>
    <property type="molecule type" value="Genomic_DNA"/>
</dbReference>
<dbReference type="PANTHER" id="PTHR43312:SF1">
    <property type="entry name" value="NADP-DEPENDENT OXIDOREDUCTASE DOMAIN-CONTAINING PROTEIN"/>
    <property type="match status" value="1"/>
</dbReference>
<feature type="domain" description="NADP-dependent oxidoreductase" evidence="1">
    <location>
        <begin position="15"/>
        <end position="182"/>
    </location>
</feature>
<dbReference type="SUPFAM" id="SSF51430">
    <property type="entry name" value="NAD(P)-linked oxidoreductase"/>
    <property type="match status" value="1"/>
</dbReference>
<dbReference type="Gene3D" id="3.20.20.100">
    <property type="entry name" value="NADP-dependent oxidoreductase domain"/>
    <property type="match status" value="1"/>
</dbReference>
<gene>
    <name evidence="2" type="ORF">FEG63_22035</name>
</gene>
<evidence type="ECO:0000259" key="1">
    <source>
        <dbReference type="Pfam" id="PF00248"/>
    </source>
</evidence>
<dbReference type="InterPro" id="IPR020471">
    <property type="entry name" value="AKR"/>
</dbReference>
<proteinExistence type="predicted"/>
<comment type="caution">
    <text evidence="2">The sequence shown here is derived from an EMBL/GenBank/DDBJ whole genome shotgun (WGS) entry which is preliminary data.</text>
</comment>